<gene>
    <name evidence="2" type="ORF">ODALV1_LOCUS29671</name>
</gene>
<dbReference type="EMBL" id="CAXLJM020000158">
    <property type="protein sequence ID" value="CAL8143537.1"/>
    <property type="molecule type" value="Genomic_DNA"/>
</dbReference>
<accession>A0ABP1S4C2</accession>
<evidence type="ECO:0000313" key="2">
    <source>
        <dbReference type="EMBL" id="CAL8143537.1"/>
    </source>
</evidence>
<dbReference type="Proteomes" id="UP001642540">
    <property type="component" value="Unassembled WGS sequence"/>
</dbReference>
<proteinExistence type="predicted"/>
<feature type="transmembrane region" description="Helical" evidence="1">
    <location>
        <begin position="40"/>
        <end position="64"/>
    </location>
</feature>
<feature type="transmembrane region" description="Helical" evidence="1">
    <location>
        <begin position="85"/>
        <end position="103"/>
    </location>
</feature>
<reference evidence="2 3" key="1">
    <citation type="submission" date="2024-08" db="EMBL/GenBank/DDBJ databases">
        <authorList>
            <person name="Cucini C."/>
            <person name="Frati F."/>
        </authorList>
    </citation>
    <scope>NUCLEOTIDE SEQUENCE [LARGE SCALE GENOMIC DNA]</scope>
</reference>
<protein>
    <submittedName>
        <fullName evidence="2">Uncharacterized protein</fullName>
    </submittedName>
</protein>
<comment type="caution">
    <text evidence="2">The sequence shown here is derived from an EMBL/GenBank/DDBJ whole genome shotgun (WGS) entry which is preliminary data.</text>
</comment>
<keyword evidence="3" id="KW-1185">Reference proteome</keyword>
<sequence length="154" mass="17839">MVAVFKFIDWYWEEAEIIIPLPGYGEESCFPKRSGAARLYIFVPLGAALAINSFVGTWIVVKLLKSKKEAKWLNANSPERYTDRFFLKLFCITGIIAWLPALVRTLQQFSDKNSKNEICRQDDIPFYCKGRDAVNDTVTEFQRRSVYLKENPNE</sequence>
<evidence type="ECO:0000313" key="3">
    <source>
        <dbReference type="Proteomes" id="UP001642540"/>
    </source>
</evidence>
<keyword evidence="1" id="KW-0472">Membrane</keyword>
<keyword evidence="1" id="KW-0812">Transmembrane</keyword>
<name>A0ABP1S4C2_9HEXA</name>
<keyword evidence="1" id="KW-1133">Transmembrane helix</keyword>
<organism evidence="2 3">
    <name type="scientific">Orchesella dallaii</name>
    <dbReference type="NCBI Taxonomy" id="48710"/>
    <lineage>
        <taxon>Eukaryota</taxon>
        <taxon>Metazoa</taxon>
        <taxon>Ecdysozoa</taxon>
        <taxon>Arthropoda</taxon>
        <taxon>Hexapoda</taxon>
        <taxon>Collembola</taxon>
        <taxon>Entomobryomorpha</taxon>
        <taxon>Entomobryoidea</taxon>
        <taxon>Orchesellidae</taxon>
        <taxon>Orchesellinae</taxon>
        <taxon>Orchesella</taxon>
    </lineage>
</organism>
<evidence type="ECO:0000256" key="1">
    <source>
        <dbReference type="SAM" id="Phobius"/>
    </source>
</evidence>